<accession>D0LF92</accession>
<dbReference type="STRING" id="526226.Gbro_3597"/>
<evidence type="ECO:0000256" key="1">
    <source>
        <dbReference type="SAM" id="Phobius"/>
    </source>
</evidence>
<sequence length="59" mass="6188">MDELHNHKRSGCSGIHGGVALRSSKVLVLWAWIAVPSAKIAVLSARIAVLSARIAVLSA</sequence>
<gene>
    <name evidence="2" type="ordered locus">Gbro_3597</name>
</gene>
<keyword evidence="1" id="KW-0472">Membrane</keyword>
<dbReference type="AlphaFoldDB" id="D0LF92"/>
<evidence type="ECO:0000313" key="3">
    <source>
        <dbReference type="Proteomes" id="UP000001219"/>
    </source>
</evidence>
<keyword evidence="3" id="KW-1185">Reference proteome</keyword>
<keyword evidence="1" id="KW-0812">Transmembrane</keyword>
<proteinExistence type="predicted"/>
<protein>
    <submittedName>
        <fullName evidence="2">Uncharacterized protein</fullName>
    </submittedName>
</protein>
<reference evidence="2 3" key="2">
    <citation type="journal article" date="2010" name="Stand. Genomic Sci.">
        <title>Complete genome sequence of Gordonia bronchialis type strain (3410).</title>
        <authorList>
            <person name="Ivanova N."/>
            <person name="Sikorski J."/>
            <person name="Jando M."/>
            <person name="Lapidus A."/>
            <person name="Nolan M."/>
            <person name="Lucas S."/>
            <person name="Del Rio T.G."/>
            <person name="Tice H."/>
            <person name="Copeland A."/>
            <person name="Cheng J.F."/>
            <person name="Chen F."/>
            <person name="Bruce D."/>
            <person name="Goodwin L."/>
            <person name="Pitluck S."/>
            <person name="Mavromatis K."/>
            <person name="Ovchinnikova G."/>
            <person name="Pati A."/>
            <person name="Chen A."/>
            <person name="Palaniappan K."/>
            <person name="Land M."/>
            <person name="Hauser L."/>
            <person name="Chang Y.J."/>
            <person name="Jeffries C.D."/>
            <person name="Chain P."/>
            <person name="Saunders E."/>
            <person name="Han C."/>
            <person name="Detter J.C."/>
            <person name="Brettin T."/>
            <person name="Rohde M."/>
            <person name="Goker M."/>
            <person name="Bristow J."/>
            <person name="Eisen J.A."/>
            <person name="Markowitz V."/>
            <person name="Hugenholtz P."/>
            <person name="Klenk H.P."/>
            <person name="Kyrpides N.C."/>
        </authorList>
    </citation>
    <scope>NUCLEOTIDE SEQUENCE [LARGE SCALE GENOMIC DNA]</scope>
    <source>
        <strain evidence="3">ATCC 25592 / DSM 43247 / BCRC 13721 / JCM 3198 / KCTC 3076 / NBRC 16047 / NCTC 10667</strain>
    </source>
</reference>
<keyword evidence="1" id="KW-1133">Transmembrane helix</keyword>
<dbReference type="KEGG" id="gbr:Gbro_3597"/>
<reference evidence="3" key="1">
    <citation type="submission" date="2009-10" db="EMBL/GenBank/DDBJ databases">
        <title>The complete chromosome of Gordonia bronchialis DSM 43247.</title>
        <authorList>
            <consortium name="US DOE Joint Genome Institute (JGI-PGF)"/>
            <person name="Lucas S."/>
            <person name="Copeland A."/>
            <person name="Lapidus A."/>
            <person name="Glavina del Rio T."/>
            <person name="Dalin E."/>
            <person name="Tice H."/>
            <person name="Bruce D."/>
            <person name="Goodwin L."/>
            <person name="Pitluck S."/>
            <person name="Kyrpides N."/>
            <person name="Mavromatis K."/>
            <person name="Ivanova N."/>
            <person name="Ovchinnikova G."/>
            <person name="Saunders E."/>
            <person name="Brettin T."/>
            <person name="Detter J.C."/>
            <person name="Han C."/>
            <person name="Larimer F."/>
            <person name="Land M."/>
            <person name="Hauser L."/>
            <person name="Markowitz V."/>
            <person name="Cheng J.-F."/>
            <person name="Hugenholtz P."/>
            <person name="Woyke T."/>
            <person name="Wu D."/>
            <person name="Jando M."/>
            <person name="Schneider S."/>
            <person name="Goeker M."/>
            <person name="Klenk H.-P."/>
            <person name="Eisen J.A."/>
        </authorList>
    </citation>
    <scope>NUCLEOTIDE SEQUENCE [LARGE SCALE GENOMIC DNA]</scope>
    <source>
        <strain evidence="3">ATCC 25592 / DSM 43247 / BCRC 13721 / JCM 3198 / KCTC 3076 / NBRC 16047 / NCTC 10667</strain>
    </source>
</reference>
<dbReference type="HOGENOM" id="CLU_2954028_0_0_11"/>
<feature type="transmembrane region" description="Helical" evidence="1">
    <location>
        <begin position="29"/>
        <end position="49"/>
    </location>
</feature>
<organism evidence="2 3">
    <name type="scientific">Gordonia bronchialis (strain ATCC 25592 / DSM 43247 / BCRC 13721 / JCM 3198 / KCTC 3076 / NBRC 16047 / NCTC 10667)</name>
    <name type="common">Rhodococcus bronchialis</name>
    <dbReference type="NCBI Taxonomy" id="526226"/>
    <lineage>
        <taxon>Bacteria</taxon>
        <taxon>Bacillati</taxon>
        <taxon>Actinomycetota</taxon>
        <taxon>Actinomycetes</taxon>
        <taxon>Mycobacteriales</taxon>
        <taxon>Gordoniaceae</taxon>
        <taxon>Gordonia</taxon>
    </lineage>
</organism>
<name>D0LF92_GORB4</name>
<dbReference type="EMBL" id="CP001802">
    <property type="protein sequence ID" value="ACY22787.1"/>
    <property type="molecule type" value="Genomic_DNA"/>
</dbReference>
<evidence type="ECO:0000313" key="2">
    <source>
        <dbReference type="EMBL" id="ACY22787.1"/>
    </source>
</evidence>
<dbReference type="Proteomes" id="UP000001219">
    <property type="component" value="Chromosome"/>
</dbReference>